<dbReference type="Pfam" id="PF13231">
    <property type="entry name" value="PMT_2"/>
    <property type="match status" value="1"/>
</dbReference>
<feature type="transmembrane region" description="Helical" evidence="8">
    <location>
        <begin position="350"/>
        <end position="369"/>
    </location>
</feature>
<keyword evidence="7 8" id="KW-0472">Membrane</keyword>
<evidence type="ECO:0000256" key="8">
    <source>
        <dbReference type="SAM" id="Phobius"/>
    </source>
</evidence>
<evidence type="ECO:0000313" key="10">
    <source>
        <dbReference type="EMBL" id="KKS25806.1"/>
    </source>
</evidence>
<feature type="transmembrane region" description="Helical" evidence="8">
    <location>
        <begin position="130"/>
        <end position="149"/>
    </location>
</feature>
<evidence type="ECO:0000256" key="3">
    <source>
        <dbReference type="ARBA" id="ARBA00022676"/>
    </source>
</evidence>
<dbReference type="GO" id="GO:0005886">
    <property type="term" value="C:plasma membrane"/>
    <property type="evidence" value="ECO:0007669"/>
    <property type="project" value="UniProtKB-SubCell"/>
</dbReference>
<keyword evidence="5 8" id="KW-0812">Transmembrane</keyword>
<sequence>MNDKKLNFIYRLIFLVLLVAVFIQPFLSAQKFSPANDEITHLPSGYTYLRTGNFSLNPQHPPLIKLLAAFPLLFMNLQFSPADVALGEWKFGKKFIFENNADKMLLWGRLGPMLISLLLALFIYKWAGEIWGRFEGLFALFFYAFMPNILAHSQFVTTDLGVAAFSFIACYWLWKYYKTHETKYLVLTGIFLGLALGSKFSGLLLIPILVLLIGLKELSSANSFTKNKKRDFFKKSLFVAALGGLVVWAIYFFPADPFFYLKGYKTVYADKNANFMFYLNGNYDPAGWWHYFLEAFLIKTPVAFLLAISAVIIFLKKIKIERTALLFLTVPAALFFVITSWKGYNIGVRYILSVYPFLIVLAAGFPSVLKNLGLRRKTVWLIVIVILGWQLTSTIRIFPHYLAYFNEFVGGPTNGYKYLDDSNLDWGQNLKMLAEYQKSHAGTKVIYHWPFSDPDYYGITDNQALLKTKWWREPSGYYAADINFLIRAKLISFLKNEPSLDWLSLYRPIGRIGYSYLIYEFK</sequence>
<evidence type="ECO:0000256" key="4">
    <source>
        <dbReference type="ARBA" id="ARBA00022679"/>
    </source>
</evidence>
<accession>A0A0G0ZUZ6</accession>
<feature type="transmembrane region" description="Helical" evidence="8">
    <location>
        <begin position="378"/>
        <end position="398"/>
    </location>
</feature>
<comment type="caution">
    <text evidence="10">The sequence shown here is derived from an EMBL/GenBank/DDBJ whole genome shotgun (WGS) entry which is preliminary data.</text>
</comment>
<feature type="transmembrane region" description="Helical" evidence="8">
    <location>
        <begin position="236"/>
        <end position="254"/>
    </location>
</feature>
<evidence type="ECO:0000256" key="5">
    <source>
        <dbReference type="ARBA" id="ARBA00022692"/>
    </source>
</evidence>
<feature type="transmembrane region" description="Helical" evidence="8">
    <location>
        <begin position="324"/>
        <end position="344"/>
    </location>
</feature>
<dbReference type="Proteomes" id="UP000033856">
    <property type="component" value="Unassembled WGS sequence"/>
</dbReference>
<dbReference type="PANTHER" id="PTHR33908:SF11">
    <property type="entry name" value="MEMBRANE PROTEIN"/>
    <property type="match status" value="1"/>
</dbReference>
<evidence type="ECO:0000313" key="11">
    <source>
        <dbReference type="Proteomes" id="UP000033856"/>
    </source>
</evidence>
<dbReference type="PANTHER" id="PTHR33908">
    <property type="entry name" value="MANNOSYLTRANSFERASE YKCB-RELATED"/>
    <property type="match status" value="1"/>
</dbReference>
<organism evidence="10 11">
    <name type="scientific">Candidatus Jorgensenbacteria bacterium GW2011_GWF2_41_8</name>
    <dbReference type="NCBI Taxonomy" id="1618667"/>
    <lineage>
        <taxon>Bacteria</taxon>
        <taxon>Candidatus Joergenseniibacteriota</taxon>
    </lineage>
</organism>
<keyword evidence="3" id="KW-0328">Glycosyltransferase</keyword>
<evidence type="ECO:0000256" key="6">
    <source>
        <dbReference type="ARBA" id="ARBA00022989"/>
    </source>
</evidence>
<name>A0A0G0ZUZ6_9BACT</name>
<dbReference type="GO" id="GO:0016763">
    <property type="term" value="F:pentosyltransferase activity"/>
    <property type="evidence" value="ECO:0007669"/>
    <property type="project" value="TreeGrafter"/>
</dbReference>
<protein>
    <submittedName>
        <fullName evidence="10">Glycosyl transferase, family 39</fullName>
    </submittedName>
</protein>
<dbReference type="GO" id="GO:0009103">
    <property type="term" value="P:lipopolysaccharide biosynthetic process"/>
    <property type="evidence" value="ECO:0007669"/>
    <property type="project" value="UniProtKB-ARBA"/>
</dbReference>
<dbReference type="InterPro" id="IPR050297">
    <property type="entry name" value="LipidA_mod_glycosyltrf_83"/>
</dbReference>
<reference evidence="10 11" key="1">
    <citation type="journal article" date="2015" name="Nature">
        <title>rRNA introns, odd ribosomes, and small enigmatic genomes across a large radiation of phyla.</title>
        <authorList>
            <person name="Brown C.T."/>
            <person name="Hug L.A."/>
            <person name="Thomas B.C."/>
            <person name="Sharon I."/>
            <person name="Castelle C.J."/>
            <person name="Singh A."/>
            <person name="Wilkins M.J."/>
            <person name="Williams K.H."/>
            <person name="Banfield J.F."/>
        </authorList>
    </citation>
    <scope>NUCLEOTIDE SEQUENCE [LARGE SCALE GENOMIC DNA]</scope>
</reference>
<evidence type="ECO:0000256" key="2">
    <source>
        <dbReference type="ARBA" id="ARBA00022475"/>
    </source>
</evidence>
<gene>
    <name evidence="10" type="ORF">UU83_C0001G0022</name>
</gene>
<keyword evidence="2" id="KW-1003">Cell membrane</keyword>
<evidence type="ECO:0000259" key="9">
    <source>
        <dbReference type="Pfam" id="PF13231"/>
    </source>
</evidence>
<feature type="domain" description="Glycosyltransferase RgtA/B/C/D-like" evidence="9">
    <location>
        <begin position="109"/>
        <end position="215"/>
    </location>
</feature>
<feature type="transmembrane region" description="Helical" evidence="8">
    <location>
        <begin position="186"/>
        <end position="215"/>
    </location>
</feature>
<evidence type="ECO:0000256" key="7">
    <source>
        <dbReference type="ARBA" id="ARBA00023136"/>
    </source>
</evidence>
<keyword evidence="6 8" id="KW-1133">Transmembrane helix</keyword>
<feature type="transmembrane region" description="Helical" evidence="8">
    <location>
        <begin position="288"/>
        <end position="315"/>
    </location>
</feature>
<comment type="subcellular location">
    <subcellularLocation>
        <location evidence="1">Cell membrane</location>
        <topology evidence="1">Multi-pass membrane protein</topology>
    </subcellularLocation>
</comment>
<evidence type="ECO:0000256" key="1">
    <source>
        <dbReference type="ARBA" id="ARBA00004651"/>
    </source>
</evidence>
<dbReference type="InterPro" id="IPR038731">
    <property type="entry name" value="RgtA/B/C-like"/>
</dbReference>
<dbReference type="AlphaFoldDB" id="A0A0G0ZUZ6"/>
<proteinExistence type="predicted"/>
<dbReference type="EMBL" id="LCCD01000001">
    <property type="protein sequence ID" value="KKS25806.1"/>
    <property type="molecule type" value="Genomic_DNA"/>
</dbReference>
<feature type="transmembrane region" description="Helical" evidence="8">
    <location>
        <begin position="106"/>
        <end position="124"/>
    </location>
</feature>
<keyword evidence="4 10" id="KW-0808">Transferase</keyword>